<accession>A0ABY8V0D9</accession>
<dbReference type="Proteomes" id="UP001236652">
    <property type="component" value="Chromosome"/>
</dbReference>
<dbReference type="InterPro" id="IPR014729">
    <property type="entry name" value="Rossmann-like_a/b/a_fold"/>
</dbReference>
<dbReference type="InterPro" id="IPR006016">
    <property type="entry name" value="UspA"/>
</dbReference>
<comment type="similarity">
    <text evidence="1">Belongs to the universal stress protein A family.</text>
</comment>
<evidence type="ECO:0000256" key="1">
    <source>
        <dbReference type="ARBA" id="ARBA00008791"/>
    </source>
</evidence>
<evidence type="ECO:0000313" key="4">
    <source>
        <dbReference type="Proteomes" id="UP001236652"/>
    </source>
</evidence>
<feature type="domain" description="UspA" evidence="2">
    <location>
        <begin position="1"/>
        <end position="144"/>
    </location>
</feature>
<dbReference type="PANTHER" id="PTHR46268:SF6">
    <property type="entry name" value="UNIVERSAL STRESS PROTEIN UP12"/>
    <property type="match status" value="1"/>
</dbReference>
<keyword evidence="4" id="KW-1185">Reference proteome</keyword>
<organism evidence="3 4">
    <name type="scientific">Pontibacillus chungwhensis</name>
    <dbReference type="NCBI Taxonomy" id="265426"/>
    <lineage>
        <taxon>Bacteria</taxon>
        <taxon>Bacillati</taxon>
        <taxon>Bacillota</taxon>
        <taxon>Bacilli</taxon>
        <taxon>Bacillales</taxon>
        <taxon>Bacillaceae</taxon>
        <taxon>Pontibacillus</taxon>
    </lineage>
</organism>
<name>A0ABY8V0D9_9BACI</name>
<dbReference type="PRINTS" id="PR01438">
    <property type="entry name" value="UNVRSLSTRESS"/>
</dbReference>
<dbReference type="Pfam" id="PF00582">
    <property type="entry name" value="Usp"/>
    <property type="match status" value="1"/>
</dbReference>
<sequence>MRKKILVAYDGSEMSKQALQEAKSQAADAPDAEIHVVSVVRTSGPFTNAQMSKSIGNELAEQYRTDMKRLKEEMKEEGVEVITDVIVGQVEKNAGNRICDYAKERNMDLIIVGNRGFGNVKKMILGSVSNNIVQHATCPVLVMK</sequence>
<proteinExistence type="inferred from homology"/>
<dbReference type="PANTHER" id="PTHR46268">
    <property type="entry name" value="STRESS RESPONSE PROTEIN NHAX"/>
    <property type="match status" value="1"/>
</dbReference>
<dbReference type="InterPro" id="IPR006015">
    <property type="entry name" value="Universal_stress_UspA"/>
</dbReference>
<evidence type="ECO:0000313" key="3">
    <source>
        <dbReference type="EMBL" id="WIF98094.1"/>
    </source>
</evidence>
<reference evidence="3 4" key="1">
    <citation type="submission" date="2023-05" db="EMBL/GenBank/DDBJ databases">
        <title>Comparative genomics reveals the evidence of polycyclic aromatic hydrocarbons degradation in moderately halophilic genus Pontibacillus.</title>
        <authorList>
            <person name="Yang H."/>
            <person name="Qian Z."/>
        </authorList>
    </citation>
    <scope>NUCLEOTIDE SEQUENCE [LARGE SCALE GENOMIC DNA]</scope>
    <source>
        <strain evidence="4">HN14</strain>
    </source>
</reference>
<dbReference type="SUPFAM" id="SSF52402">
    <property type="entry name" value="Adenine nucleotide alpha hydrolases-like"/>
    <property type="match status" value="1"/>
</dbReference>
<dbReference type="EMBL" id="CP126446">
    <property type="protein sequence ID" value="WIF98094.1"/>
    <property type="molecule type" value="Genomic_DNA"/>
</dbReference>
<protein>
    <submittedName>
        <fullName evidence="3">Universal stress protein</fullName>
    </submittedName>
</protein>
<dbReference type="RefSeq" id="WP_231419458.1">
    <property type="nucleotide sequence ID" value="NZ_CP126446.1"/>
</dbReference>
<dbReference type="CDD" id="cd00293">
    <property type="entry name" value="USP-like"/>
    <property type="match status" value="1"/>
</dbReference>
<gene>
    <name evidence="3" type="ORF">QNI29_20620</name>
</gene>
<evidence type="ECO:0000259" key="2">
    <source>
        <dbReference type="Pfam" id="PF00582"/>
    </source>
</evidence>
<dbReference type="Gene3D" id="3.40.50.620">
    <property type="entry name" value="HUPs"/>
    <property type="match status" value="1"/>
</dbReference>